<comment type="caution">
    <text evidence="8">The sequence shown here is derived from an EMBL/GenBank/DDBJ whole genome shotgun (WGS) entry which is preliminary data.</text>
</comment>
<dbReference type="GO" id="GO:0051539">
    <property type="term" value="F:4 iron, 4 sulfur cluster binding"/>
    <property type="evidence" value="ECO:0007669"/>
    <property type="project" value="UniProtKB-KW"/>
</dbReference>
<dbReference type="InterPro" id="IPR037225">
    <property type="entry name" value="Nuo51_FMN-bd_sf"/>
</dbReference>
<evidence type="ECO:0000256" key="6">
    <source>
        <dbReference type="ARBA" id="ARBA00023014"/>
    </source>
</evidence>
<evidence type="ECO:0000313" key="8">
    <source>
        <dbReference type="EMBL" id="MBA5606136.1"/>
    </source>
</evidence>
<evidence type="ECO:0000256" key="2">
    <source>
        <dbReference type="ARBA" id="ARBA00007523"/>
    </source>
</evidence>
<dbReference type="InterPro" id="IPR037207">
    <property type="entry name" value="Nuop51_4Fe4S-bd_sf"/>
</dbReference>
<dbReference type="Pfam" id="PF10589">
    <property type="entry name" value="NADH_4Fe-4S"/>
    <property type="match status" value="1"/>
</dbReference>
<dbReference type="PANTHER" id="PTHR43578">
    <property type="entry name" value="NADH-QUINONE OXIDOREDUCTASE SUBUNIT F"/>
    <property type="match status" value="1"/>
</dbReference>
<dbReference type="SMART" id="SM00928">
    <property type="entry name" value="NADH_4Fe-4S"/>
    <property type="match status" value="1"/>
</dbReference>
<keyword evidence="9" id="KW-1185">Reference proteome</keyword>
<dbReference type="PANTHER" id="PTHR43578:SF3">
    <property type="entry name" value="NADH-QUINONE OXIDOREDUCTASE SUBUNIT F"/>
    <property type="match status" value="1"/>
</dbReference>
<dbReference type="SUPFAM" id="SSF140490">
    <property type="entry name" value="Nqo1C-terminal domain-like"/>
    <property type="match status" value="1"/>
</dbReference>
<dbReference type="AlphaFoldDB" id="A0A7W2EHQ1"/>
<dbReference type="InterPro" id="IPR019575">
    <property type="entry name" value="Nuop51_4Fe4S-bd"/>
</dbReference>
<evidence type="ECO:0000256" key="1">
    <source>
        <dbReference type="ARBA" id="ARBA00001917"/>
    </source>
</evidence>
<dbReference type="SUPFAM" id="SSF142019">
    <property type="entry name" value="Nqo1 FMN-binding domain-like"/>
    <property type="match status" value="1"/>
</dbReference>
<comment type="similarity">
    <text evidence="2">Belongs to the complex I 51 kDa subunit family.</text>
</comment>
<accession>A0A7W2EHQ1</accession>
<dbReference type="GO" id="GO:0046872">
    <property type="term" value="F:metal ion binding"/>
    <property type="evidence" value="ECO:0007669"/>
    <property type="project" value="UniProtKB-KW"/>
</dbReference>
<dbReference type="SUPFAM" id="SSF142984">
    <property type="entry name" value="Nqo1 middle domain-like"/>
    <property type="match status" value="1"/>
</dbReference>
<gene>
    <name evidence="8" type="ORF">H3H36_12300</name>
</gene>
<dbReference type="Pfam" id="PF01512">
    <property type="entry name" value="Complex1_51K"/>
    <property type="match status" value="1"/>
</dbReference>
<dbReference type="Gene3D" id="1.20.1440.230">
    <property type="entry name" value="NADH-ubiquinone oxidoreductase 51kDa subunit, iron-sulphur binding domain"/>
    <property type="match status" value="1"/>
</dbReference>
<keyword evidence="6" id="KW-0411">Iron-sulfur</keyword>
<dbReference type="EMBL" id="JACEZS010000009">
    <property type="protein sequence ID" value="MBA5606136.1"/>
    <property type="molecule type" value="Genomic_DNA"/>
</dbReference>
<evidence type="ECO:0000256" key="4">
    <source>
        <dbReference type="ARBA" id="ARBA00022723"/>
    </source>
</evidence>
<proteinExistence type="inferred from homology"/>
<organism evidence="8 9">
    <name type="scientific">Rugamonas fusca</name>
    <dbReference type="NCBI Taxonomy" id="2758568"/>
    <lineage>
        <taxon>Bacteria</taxon>
        <taxon>Pseudomonadati</taxon>
        <taxon>Pseudomonadota</taxon>
        <taxon>Betaproteobacteria</taxon>
        <taxon>Burkholderiales</taxon>
        <taxon>Oxalobacteraceae</taxon>
        <taxon>Telluria group</taxon>
        <taxon>Rugamonas</taxon>
    </lineage>
</organism>
<sequence>MIPIHRDLAAHSFYHLEHVGLQGKACQGLACFLARAADPVRWARMAHDPAPVFCLGQCYQAPATHGNTTPPYCEVHAEETVLLGNVLAGGVRHLEQYQAGGGGAGLRQALALGPQAVLRTLDESGLRGRGGAGYPTGAKWRKVVQHDTASKYVVANADEGDPGAFSDRMLMEADPFRLIEAMLIAGTTVGASHGIIYLRQEYDGAAAVLRDALAQAYAAGWLGQRAAGSDQCFDLELVVGHGSYLCGEETAMLNAIEGRRPEARLRPPQITDRGLHGVPTLVNNVETLCAIPWIMAHGAARYAALGTADSTGTKLLSLSSLFRRPGLYEVEFGISLRTIVEMLGQGVRRGRLTGIMVGGPLAGLLPPSQFDTLLDYGAMQAAGGAVGHGGVLAVTDATSIAELVAHVFRFGALESCGKCTPCHLGSPELARMAAQAAAGQRGDGQRWRALVEALAATSLCGHGRGLAEFAQSIARHYPEELASCFN</sequence>
<reference evidence="8 9" key="1">
    <citation type="submission" date="2020-07" db="EMBL/GenBank/DDBJ databases">
        <title>Novel species isolated from subtropical streams in China.</title>
        <authorList>
            <person name="Lu H."/>
        </authorList>
    </citation>
    <scope>NUCLEOTIDE SEQUENCE [LARGE SCALE GENOMIC DNA]</scope>
    <source>
        <strain evidence="8 9">FT3S</strain>
    </source>
</reference>
<evidence type="ECO:0000256" key="3">
    <source>
        <dbReference type="ARBA" id="ARBA00022485"/>
    </source>
</evidence>
<keyword evidence="4" id="KW-0479">Metal-binding</keyword>
<evidence type="ECO:0000313" key="9">
    <source>
        <dbReference type="Proteomes" id="UP000566711"/>
    </source>
</evidence>
<dbReference type="Gene3D" id="3.10.20.600">
    <property type="match status" value="1"/>
</dbReference>
<dbReference type="Gene3D" id="3.40.50.11540">
    <property type="entry name" value="NADH-ubiquinone oxidoreductase 51kDa subunit"/>
    <property type="match status" value="1"/>
</dbReference>
<dbReference type="Proteomes" id="UP000566711">
    <property type="component" value="Unassembled WGS sequence"/>
</dbReference>
<keyword evidence="3" id="KW-0004">4Fe-4S</keyword>
<comment type="cofactor">
    <cofactor evidence="1">
        <name>FMN</name>
        <dbReference type="ChEBI" id="CHEBI:58210"/>
    </cofactor>
</comment>
<name>A0A7W2EHQ1_9BURK</name>
<dbReference type="InterPro" id="IPR011538">
    <property type="entry name" value="Nuo51_FMN-bd"/>
</dbReference>
<keyword evidence="5" id="KW-0408">Iron</keyword>
<protein>
    <submittedName>
        <fullName evidence="8">NADH-quinone oxidoreductase subunit D</fullName>
    </submittedName>
</protein>
<feature type="domain" description="NADH-ubiquinone oxidoreductase 51kDa subunit iron-sulphur binding" evidence="7">
    <location>
        <begin position="401"/>
        <end position="446"/>
    </location>
</feature>
<dbReference type="RefSeq" id="WP_182217898.1">
    <property type="nucleotide sequence ID" value="NZ_JACEZS010000009.1"/>
</dbReference>
<evidence type="ECO:0000256" key="5">
    <source>
        <dbReference type="ARBA" id="ARBA00023004"/>
    </source>
</evidence>
<evidence type="ECO:0000259" key="7">
    <source>
        <dbReference type="SMART" id="SM00928"/>
    </source>
</evidence>